<accession>A0ABD3UU25</accession>
<dbReference type="EMBL" id="JBJQND010000015">
    <property type="protein sequence ID" value="KAL3852989.1"/>
    <property type="molecule type" value="Genomic_DNA"/>
</dbReference>
<dbReference type="AlphaFoldDB" id="A0ABD3UU25"/>
<comment type="caution">
    <text evidence="1">The sequence shown here is derived from an EMBL/GenBank/DDBJ whole genome shotgun (WGS) entry which is preliminary data.</text>
</comment>
<keyword evidence="2" id="KW-1185">Reference proteome</keyword>
<proteinExistence type="predicted"/>
<evidence type="ECO:0008006" key="3">
    <source>
        <dbReference type="Google" id="ProtNLM"/>
    </source>
</evidence>
<sequence>MRTNCASNNISQDYGLFVRSKTRSARHLEESPVRNASFFGHNSDRLYHGLVNEFEVLGKQNTNSYVKIESNGKETSLFTPLHASFDKEINKYEAKFNLIFGHLNVNKDKYLIYHCSFVCGGWGDRIKGIVTSYLLSVISNRTFGINITFPCQLNQLLIPNLVNWDFTLRKNDLFSVYDLDYIGNHVEIQENIENVDFSQNKESVIYVRINQDWIDQLRKHIVLRTKVPLMESELYSDVIRIIYFALFKPSNKLRANIEHFIKNNVADKKLACFHARTGVGENTRYNIDEFESVWSFLSEFNNSGEYKIFVTSDNKYITKLAGSRFGSNLVKIDHEATHIDMDGSCDGFLAALSDHGILMRCDALVLTASGFSYQAAHLRQTSRDLYCFFRTHGLYPCRRDLIKYSYGWPCGRNNRDQICM</sequence>
<gene>
    <name evidence="1" type="ORF">ACJMK2_016586</name>
</gene>
<evidence type="ECO:0000313" key="2">
    <source>
        <dbReference type="Proteomes" id="UP001634394"/>
    </source>
</evidence>
<dbReference type="Proteomes" id="UP001634394">
    <property type="component" value="Unassembled WGS sequence"/>
</dbReference>
<evidence type="ECO:0000313" key="1">
    <source>
        <dbReference type="EMBL" id="KAL3852989.1"/>
    </source>
</evidence>
<reference evidence="1 2" key="1">
    <citation type="submission" date="2024-11" db="EMBL/GenBank/DDBJ databases">
        <title>Chromosome-level genome assembly of the freshwater bivalve Anodonta woodiana.</title>
        <authorList>
            <person name="Chen X."/>
        </authorList>
    </citation>
    <scope>NUCLEOTIDE SEQUENCE [LARGE SCALE GENOMIC DNA]</scope>
    <source>
        <strain evidence="1">MN2024</strain>
        <tissue evidence="1">Gills</tissue>
    </source>
</reference>
<dbReference type="Gene3D" id="3.40.50.11350">
    <property type="match status" value="1"/>
</dbReference>
<name>A0ABD3UU25_SINWO</name>
<protein>
    <recommendedName>
        <fullName evidence="3">L-Fucosyltransferase</fullName>
    </recommendedName>
</protein>
<organism evidence="1 2">
    <name type="scientific">Sinanodonta woodiana</name>
    <name type="common">Chinese pond mussel</name>
    <name type="synonym">Anodonta woodiana</name>
    <dbReference type="NCBI Taxonomy" id="1069815"/>
    <lineage>
        <taxon>Eukaryota</taxon>
        <taxon>Metazoa</taxon>
        <taxon>Spiralia</taxon>
        <taxon>Lophotrochozoa</taxon>
        <taxon>Mollusca</taxon>
        <taxon>Bivalvia</taxon>
        <taxon>Autobranchia</taxon>
        <taxon>Heteroconchia</taxon>
        <taxon>Palaeoheterodonta</taxon>
        <taxon>Unionida</taxon>
        <taxon>Unionoidea</taxon>
        <taxon>Unionidae</taxon>
        <taxon>Unioninae</taxon>
        <taxon>Sinanodonta</taxon>
    </lineage>
</organism>